<dbReference type="InterPro" id="IPR028973">
    <property type="entry name" value="PhnB-like"/>
</dbReference>
<protein>
    <submittedName>
        <fullName evidence="2">VOC family protein</fullName>
    </submittedName>
</protein>
<dbReference type="Pfam" id="PF06983">
    <property type="entry name" value="3-dmu-9_3-mt"/>
    <property type="match status" value="1"/>
</dbReference>
<dbReference type="PANTHER" id="PTHR33990">
    <property type="entry name" value="PROTEIN YJDN-RELATED"/>
    <property type="match status" value="1"/>
</dbReference>
<sequence length="133" mass="14454">MLTVSPYIILRGKAKPAIMFYQSVFGGELAITMQSEYNPDPAVADLVMHGQLTTDTFTLMVSDDPRSGEELPSGNIQICVWGDDLETARAWFTALSDGADVTTPFAPQMWGDHYGDLTDKFGVSWSVDAGTPS</sequence>
<dbReference type="Proteomes" id="UP000824504">
    <property type="component" value="Chromosome"/>
</dbReference>
<name>A0ABX8SK33_9ACTN</name>
<keyword evidence="3" id="KW-1185">Reference proteome</keyword>
<dbReference type="PANTHER" id="PTHR33990:SF1">
    <property type="entry name" value="PROTEIN YJDN"/>
    <property type="match status" value="1"/>
</dbReference>
<organism evidence="2 3">
    <name type="scientific">Tessaracoccus palaemonis</name>
    <dbReference type="NCBI Taxonomy" id="2829499"/>
    <lineage>
        <taxon>Bacteria</taxon>
        <taxon>Bacillati</taxon>
        <taxon>Actinomycetota</taxon>
        <taxon>Actinomycetes</taxon>
        <taxon>Propionibacteriales</taxon>
        <taxon>Propionibacteriaceae</taxon>
        <taxon>Tessaracoccus</taxon>
    </lineage>
</organism>
<evidence type="ECO:0000313" key="2">
    <source>
        <dbReference type="EMBL" id="QXT63741.1"/>
    </source>
</evidence>
<reference evidence="2 3" key="1">
    <citation type="submission" date="2021-07" db="EMBL/GenBank/DDBJ databases">
        <title>complete genome sequencing of Tessaracoccus sp.J1M15.</title>
        <authorList>
            <person name="Bae J.-W."/>
            <person name="Kim D.-y."/>
        </authorList>
    </citation>
    <scope>NUCLEOTIDE SEQUENCE [LARGE SCALE GENOMIC DNA]</scope>
    <source>
        <strain evidence="2 3">J1M15</strain>
    </source>
</reference>
<evidence type="ECO:0000313" key="3">
    <source>
        <dbReference type="Proteomes" id="UP000824504"/>
    </source>
</evidence>
<gene>
    <name evidence="2" type="ORF">KDB89_04485</name>
</gene>
<proteinExistence type="predicted"/>
<accession>A0ABX8SK33</accession>
<dbReference type="EMBL" id="CP079216">
    <property type="protein sequence ID" value="QXT63741.1"/>
    <property type="molecule type" value="Genomic_DNA"/>
</dbReference>
<dbReference type="RefSeq" id="WP_219083668.1">
    <property type="nucleotide sequence ID" value="NZ_CP079216.1"/>
</dbReference>
<evidence type="ECO:0000259" key="1">
    <source>
        <dbReference type="Pfam" id="PF06983"/>
    </source>
</evidence>
<feature type="domain" description="PhnB-like" evidence="1">
    <location>
        <begin position="5"/>
        <end position="127"/>
    </location>
</feature>
<dbReference type="CDD" id="cd06588">
    <property type="entry name" value="PhnB_like"/>
    <property type="match status" value="1"/>
</dbReference>